<evidence type="ECO:0000256" key="1">
    <source>
        <dbReference type="SAM" id="MobiDB-lite"/>
    </source>
</evidence>
<name>A0A066XEV7_COLSU</name>
<proteinExistence type="predicted"/>
<dbReference type="STRING" id="1173701.A0A066XEV7"/>
<evidence type="ECO:0000313" key="3">
    <source>
        <dbReference type="EMBL" id="KDN67487.1"/>
    </source>
</evidence>
<dbReference type="OMA" id="YAWGSTR"/>
<organism evidence="3 4">
    <name type="scientific">Colletotrichum sublineola</name>
    <name type="common">Sorghum anthracnose fungus</name>
    <dbReference type="NCBI Taxonomy" id="1173701"/>
    <lineage>
        <taxon>Eukaryota</taxon>
        <taxon>Fungi</taxon>
        <taxon>Dikarya</taxon>
        <taxon>Ascomycota</taxon>
        <taxon>Pezizomycotina</taxon>
        <taxon>Sordariomycetes</taxon>
        <taxon>Hypocreomycetidae</taxon>
        <taxon>Glomerellales</taxon>
        <taxon>Glomerellaceae</taxon>
        <taxon>Colletotrichum</taxon>
        <taxon>Colletotrichum graminicola species complex</taxon>
    </lineage>
</organism>
<dbReference type="Pfam" id="PF06985">
    <property type="entry name" value="HET"/>
    <property type="match status" value="1"/>
</dbReference>
<dbReference type="InterPro" id="IPR010730">
    <property type="entry name" value="HET"/>
</dbReference>
<accession>A0A066XEV7</accession>
<sequence>MSTFQYAEELKDSEIRLLQLHPGEWLEGLEATLYVSDRSGQYTALSYAWGSTRTFNEITVNGKVHQITFNLDRALRAIRQRTEPVVLWVDSICINQHDAVEKSRQVESMHDIFGRATDVIAYIGDGLDRSRKDYPRRFEKLGQNSPVRFASTRRDEALAYQYLADLWKKLPPGSVSENDEIISLFSFFVAFSFEGINDSFVDDHFTSLTTNHSTEDQRIQLMAERIRLFATSDWWNRMWVIQEACVAKSLTIAYGRVTLPFTFIVDATENFLQLSSLRCKELYQVMSYLAGKVYAIDTMRFPGTFGHAAHITTTSPLLWLLRRFRGRKSSEPRDKVFALLQLAQDLKKQRVFQHSDIGIKANYDIYTSSSLFTAVTHEIILQTGLIWMATFDLLAKARRDTPSWVPDWSSDNTAPGFDQRRLRLYGEIPLHFNASRAMFKESSADRTASHGTTLLPRQYIERLVQTEDCPHWKPVHLLPTLNKYIKSPHGPEDQHPQALVLNGVKCGQVEIVSEVILSDLSNIVSAISQAGPNKKMHKFWKIYREPFLDIIASCLCYSLRVSNENGGRLHPLEPEQRRRVAFWLLEKYELEDISGSLFSNPLTQNSISKGAPAWTPESHSLVDETETVPKGPDPQKPLEVEEIQWIEDTVRTMAAGHRLFITELGQVGVGPESMRPGDEVYILEGGLMPYILRSYTGSLEFLPHQTGRFDNLGNVRRTTMVGSCYAEGTMHWGREVGELEDDPRDIEHLDSKLRRRLYNGKIFEEGIAII</sequence>
<comment type="caution">
    <text evidence="3">The sequence shown here is derived from an EMBL/GenBank/DDBJ whole genome shotgun (WGS) entry which is preliminary data.</text>
</comment>
<dbReference type="Proteomes" id="UP000027238">
    <property type="component" value="Unassembled WGS sequence"/>
</dbReference>
<dbReference type="EMBL" id="JMSE01000798">
    <property type="protein sequence ID" value="KDN67487.1"/>
    <property type="molecule type" value="Genomic_DNA"/>
</dbReference>
<dbReference type="eggNOG" id="ENOG502SMXX">
    <property type="taxonomic scope" value="Eukaryota"/>
</dbReference>
<dbReference type="HOGENOM" id="CLU_004184_7_2_1"/>
<evidence type="ECO:0000313" key="4">
    <source>
        <dbReference type="Proteomes" id="UP000027238"/>
    </source>
</evidence>
<dbReference type="InterPro" id="IPR052895">
    <property type="entry name" value="HetReg/Transcr_Mod"/>
</dbReference>
<feature type="domain" description="Heterokaryon incompatibility" evidence="2">
    <location>
        <begin position="42"/>
        <end position="243"/>
    </location>
</feature>
<dbReference type="PANTHER" id="PTHR24148:SF64">
    <property type="entry name" value="HETEROKARYON INCOMPATIBILITY DOMAIN-CONTAINING PROTEIN"/>
    <property type="match status" value="1"/>
</dbReference>
<gene>
    <name evidence="3" type="ORF">CSUB01_04250</name>
</gene>
<evidence type="ECO:0000259" key="2">
    <source>
        <dbReference type="Pfam" id="PF06985"/>
    </source>
</evidence>
<keyword evidence="4" id="KW-1185">Reference proteome</keyword>
<dbReference type="PANTHER" id="PTHR24148">
    <property type="entry name" value="ANKYRIN REPEAT DOMAIN-CONTAINING PROTEIN 39 HOMOLOG-RELATED"/>
    <property type="match status" value="1"/>
</dbReference>
<dbReference type="OrthoDB" id="3557394at2759"/>
<protein>
    <submittedName>
        <fullName evidence="3">Putative heterokaryon incompatibility protein</fullName>
    </submittedName>
</protein>
<dbReference type="Pfam" id="PF26639">
    <property type="entry name" value="Het-6_barrel"/>
    <property type="match status" value="1"/>
</dbReference>
<reference evidence="4" key="1">
    <citation type="journal article" date="2014" name="Genome Announc.">
        <title>Draft genome sequence of Colletotrichum sublineola, a destructive pathogen of cultivated sorghum.</title>
        <authorList>
            <person name="Baroncelli R."/>
            <person name="Sanz-Martin J.M."/>
            <person name="Rech G.E."/>
            <person name="Sukno S.A."/>
            <person name="Thon M.R."/>
        </authorList>
    </citation>
    <scope>NUCLEOTIDE SEQUENCE [LARGE SCALE GENOMIC DNA]</scope>
    <source>
        <strain evidence="4">TX430BB</strain>
    </source>
</reference>
<dbReference type="AlphaFoldDB" id="A0A066XEV7"/>
<feature type="region of interest" description="Disordered" evidence="1">
    <location>
        <begin position="609"/>
        <end position="636"/>
    </location>
</feature>